<sequence>MEQGAEEFRRAFGASIRWGDAVPPDPPWSIFAKMKRIWNEKKRTWNEKKRIWNEKKRIWNEKKILGWGICRGAA</sequence>
<evidence type="ECO:0000313" key="1">
    <source>
        <dbReference type="EMBL" id="MDF0602792.1"/>
    </source>
</evidence>
<gene>
    <name evidence="1" type="ORF">P1J78_18790</name>
</gene>
<dbReference type="AlphaFoldDB" id="A0AAE3NY43"/>
<comment type="caution">
    <text evidence="1">The sequence shown here is derived from an EMBL/GenBank/DDBJ whole genome shotgun (WGS) entry which is preliminary data.</text>
</comment>
<dbReference type="Proteomes" id="UP001220964">
    <property type="component" value="Unassembled WGS sequence"/>
</dbReference>
<dbReference type="EMBL" id="JARGYC010000061">
    <property type="protein sequence ID" value="MDF0602792.1"/>
    <property type="molecule type" value="Genomic_DNA"/>
</dbReference>
<proteinExistence type="predicted"/>
<dbReference type="RefSeq" id="WP_275568917.1">
    <property type="nucleotide sequence ID" value="NZ_JARGYC010000061.1"/>
</dbReference>
<keyword evidence="2" id="KW-1185">Reference proteome</keyword>
<organism evidence="1 2">
    <name type="scientific">Psychromarinibacter sediminicola</name>
    <dbReference type="NCBI Taxonomy" id="3033385"/>
    <lineage>
        <taxon>Bacteria</taxon>
        <taxon>Pseudomonadati</taxon>
        <taxon>Pseudomonadota</taxon>
        <taxon>Alphaproteobacteria</taxon>
        <taxon>Rhodobacterales</taxon>
        <taxon>Paracoccaceae</taxon>
        <taxon>Psychromarinibacter</taxon>
    </lineage>
</organism>
<protein>
    <submittedName>
        <fullName evidence="1">Uncharacterized protein</fullName>
    </submittedName>
</protein>
<evidence type="ECO:0000313" key="2">
    <source>
        <dbReference type="Proteomes" id="UP001220964"/>
    </source>
</evidence>
<name>A0AAE3NY43_9RHOB</name>
<accession>A0AAE3NY43</accession>
<reference evidence="1" key="1">
    <citation type="submission" date="2023-03" db="EMBL/GenBank/DDBJ databases">
        <title>Multiphase analysis and comparison of six strains from genera Psychromarinibacter, Lutimaribacter, and Maritimibacter, including a novel species: Psychromarinibacter sediminicola sp. nov.</title>
        <authorList>
            <person name="Wang Y.-H."/>
            <person name="Ye M.-Q."/>
            <person name="Du Z.-J."/>
        </authorList>
    </citation>
    <scope>NUCLEOTIDE SEQUENCE</scope>
    <source>
        <strain evidence="1">C21-152</strain>
    </source>
</reference>